<dbReference type="PANTHER" id="PTHR43734:SF1">
    <property type="entry name" value="PHYTOENE DESATURASE"/>
    <property type="match status" value="1"/>
</dbReference>
<dbReference type="EMBL" id="FOFU01000002">
    <property type="protein sequence ID" value="SEQ04570.1"/>
    <property type="molecule type" value="Genomic_DNA"/>
</dbReference>
<name>A0A1H9CTM6_9SPIR</name>
<gene>
    <name evidence="3" type="ORF">SAMN04487977_102304</name>
</gene>
<dbReference type="RefSeq" id="WP_074641413.1">
    <property type="nucleotide sequence ID" value="NZ_FOFU01000002.1"/>
</dbReference>
<dbReference type="Pfam" id="PF01593">
    <property type="entry name" value="Amino_oxidase"/>
    <property type="match status" value="1"/>
</dbReference>
<comment type="similarity">
    <text evidence="1">Belongs to the carotenoid/retinoid oxidoreductase family.</text>
</comment>
<dbReference type="SUPFAM" id="SSF51905">
    <property type="entry name" value="FAD/NAD(P)-binding domain"/>
    <property type="match status" value="1"/>
</dbReference>
<evidence type="ECO:0000259" key="2">
    <source>
        <dbReference type="Pfam" id="PF01593"/>
    </source>
</evidence>
<evidence type="ECO:0000313" key="4">
    <source>
        <dbReference type="Proteomes" id="UP000182360"/>
    </source>
</evidence>
<dbReference type="GO" id="GO:0016491">
    <property type="term" value="F:oxidoreductase activity"/>
    <property type="evidence" value="ECO:0007669"/>
    <property type="project" value="InterPro"/>
</dbReference>
<proteinExistence type="inferred from homology"/>
<dbReference type="Proteomes" id="UP000182360">
    <property type="component" value="Unassembled WGS sequence"/>
</dbReference>
<dbReference type="OrthoDB" id="9814556at2"/>
<sequence length="492" mass="55514">MYKVVVIGAGISGLSAGIYAARSGFDVTILEQHNIPGGLSTSWSRKGYYFEGGMHWLTGSSPKMPLNRIWHETGALQDNNPIELRDPIYNLIDENGKILSLYRDISQMQKALIEYAPEDKHMIKKMCRAVKDFTNFHLPVLDVRGCKCKTPAPINPMEFIKMVPAILRVPYLMNVSYAEYLAKFKNKNLRHLLSSVIGYRYNALSFIYTLGSFACGDCGYPDGGSIRMANNMLETYKALGGKIEFRTKAENVKVEDYEVRGVVTNKGEFEADAVIVTQDARAAVDCLFDTMIDEPWVNTMRHEAVTEQNMFIGLGVKADLSRLPYCCVFPLEKPFEYAGCKWTELRIYNYAAYKEHSPEGGTTLTCLLIGDCYYFWKAAKADGTYKEKKKELGELFVKELSQFIPEVASAFEVIDVATPCTYERYTGSYEGSWMSVWEKGGKQRNYPQTLDSIWGVYFAGQRIQMPGGLPIAVYTGRLAVQHLCRDTGIEFV</sequence>
<organism evidence="3 4">
    <name type="scientific">Treponema bryantii</name>
    <dbReference type="NCBI Taxonomy" id="163"/>
    <lineage>
        <taxon>Bacteria</taxon>
        <taxon>Pseudomonadati</taxon>
        <taxon>Spirochaetota</taxon>
        <taxon>Spirochaetia</taxon>
        <taxon>Spirochaetales</taxon>
        <taxon>Treponemataceae</taxon>
        <taxon>Treponema</taxon>
    </lineage>
</organism>
<protein>
    <submittedName>
        <fullName evidence="3">Phytoene dehydrogenase-related protein</fullName>
    </submittedName>
</protein>
<dbReference type="InterPro" id="IPR002937">
    <property type="entry name" value="Amino_oxidase"/>
</dbReference>
<dbReference type="STRING" id="163.SAMN04487775_101316"/>
<keyword evidence="4" id="KW-1185">Reference proteome</keyword>
<feature type="domain" description="Amine oxidase" evidence="2">
    <location>
        <begin position="11"/>
        <end position="483"/>
    </location>
</feature>
<evidence type="ECO:0000313" key="3">
    <source>
        <dbReference type="EMBL" id="SEQ04570.1"/>
    </source>
</evidence>
<reference evidence="3 4" key="1">
    <citation type="submission" date="2016-10" db="EMBL/GenBank/DDBJ databases">
        <authorList>
            <person name="de Groot N.N."/>
        </authorList>
    </citation>
    <scope>NUCLEOTIDE SEQUENCE [LARGE SCALE GENOMIC DNA]</scope>
    <source>
        <strain evidence="3 4">B25</strain>
    </source>
</reference>
<accession>A0A1H9CTM6</accession>
<dbReference type="InterPro" id="IPR036188">
    <property type="entry name" value="FAD/NAD-bd_sf"/>
</dbReference>
<dbReference type="Gene3D" id="3.50.50.60">
    <property type="entry name" value="FAD/NAD(P)-binding domain"/>
    <property type="match status" value="2"/>
</dbReference>
<dbReference type="PANTHER" id="PTHR43734">
    <property type="entry name" value="PHYTOENE DESATURASE"/>
    <property type="match status" value="1"/>
</dbReference>
<evidence type="ECO:0000256" key="1">
    <source>
        <dbReference type="ARBA" id="ARBA00006046"/>
    </source>
</evidence>
<dbReference type="AlphaFoldDB" id="A0A1H9CTM6"/>